<gene>
    <name evidence="1" type="ORF">DP202_20685</name>
</gene>
<protein>
    <submittedName>
        <fullName evidence="1">Uncharacterized protein</fullName>
    </submittedName>
</protein>
<dbReference type="EMBL" id="QMDH01000052">
    <property type="protein sequence ID" value="RAZ63192.1"/>
    <property type="molecule type" value="Genomic_DNA"/>
</dbReference>
<evidence type="ECO:0000313" key="1">
    <source>
        <dbReference type="EMBL" id="RAZ63192.1"/>
    </source>
</evidence>
<dbReference type="PANTHER" id="PTHR47515">
    <property type="entry name" value="LOW CALCIUM RESPONSE LOCUS PROTEIN T"/>
    <property type="match status" value="1"/>
</dbReference>
<name>A0A330G4R7_ENTCL</name>
<organism evidence="1 2">
    <name type="scientific">Enterobacter cloacae</name>
    <dbReference type="NCBI Taxonomy" id="550"/>
    <lineage>
        <taxon>Bacteria</taxon>
        <taxon>Pseudomonadati</taxon>
        <taxon>Pseudomonadota</taxon>
        <taxon>Gammaproteobacteria</taxon>
        <taxon>Enterobacterales</taxon>
        <taxon>Enterobacteriaceae</taxon>
        <taxon>Enterobacter</taxon>
        <taxon>Enterobacter cloacae complex</taxon>
    </lineage>
</organism>
<dbReference type="Proteomes" id="UP000251576">
    <property type="component" value="Unassembled WGS sequence"/>
</dbReference>
<proteinExistence type="predicted"/>
<reference evidence="1 2" key="1">
    <citation type="submission" date="2018-06" db="EMBL/GenBank/DDBJ databases">
        <title>ACT-28, a chromosomally-encoded AmpC with carbapenemase activity from Enterobacter kobei.</title>
        <authorList>
            <person name="Jousset A.B."/>
            <person name="Oueslati S."/>
            <person name="Bernabeu S."/>
            <person name="Takissian J."/>
            <person name="Creton E."/>
            <person name="Vogel A."/>
            <person name="Cotellon G."/>
            <person name="Bonnin R.A."/>
            <person name="Dortet L."/>
            <person name="Naas T."/>
        </authorList>
    </citation>
    <scope>NUCLEOTIDE SEQUENCE [LARGE SCALE GENOMIC DNA]</scope>
    <source>
        <strain evidence="1 2">99B3</strain>
    </source>
</reference>
<sequence length="108" mass="12253">MCDRHFRTFSVVDDFNCEALVIEIDQSIGAQQVISMLGRVEENRGYLVKILIVNSPILNPLPLAQWTEDNGVILEFIKSVKLTWNISIECFTGISGRNFGFLSVQNFE</sequence>
<accession>A0A330G4R7</accession>
<comment type="caution">
    <text evidence="1">The sequence shown here is derived from an EMBL/GenBank/DDBJ whole genome shotgun (WGS) entry which is preliminary data.</text>
</comment>
<evidence type="ECO:0000313" key="2">
    <source>
        <dbReference type="Proteomes" id="UP000251576"/>
    </source>
</evidence>
<dbReference type="PANTHER" id="PTHR47515:SF2">
    <property type="entry name" value="INTEGRASE CORE DOMAIN PROTEIN"/>
    <property type="match status" value="1"/>
</dbReference>
<dbReference type="AlphaFoldDB" id="A0A330G4R7"/>